<feature type="binding site" evidence="14">
    <location>
        <position position="212"/>
    </location>
    <ligand>
        <name>substrate</name>
    </ligand>
</feature>
<feature type="site" description="Transition state stabilizer" evidence="12">
    <location>
        <position position="274"/>
    </location>
</feature>
<evidence type="ECO:0000256" key="8">
    <source>
        <dbReference type="ARBA" id="ARBA00022837"/>
    </source>
</evidence>
<feature type="binding site" evidence="14">
    <location>
        <position position="65"/>
    </location>
    <ligand>
        <name>substrate</name>
    </ligand>
</feature>
<dbReference type="InterPro" id="IPR017853">
    <property type="entry name" value="GH"/>
</dbReference>
<reference evidence="16" key="1">
    <citation type="submission" date="2009-08" db="EMBL/GenBank/DDBJ databases">
        <title>Annotation of Salpingoeca rosetta.</title>
        <authorList>
            <consortium name="The Broad Institute Genome Sequencing Platform"/>
            <person name="Russ C."/>
            <person name="Cuomo C."/>
            <person name="Burger G."/>
            <person name="Gray M.W."/>
            <person name="Holland P.W.H."/>
            <person name="King N."/>
            <person name="Lang F.B.F."/>
            <person name="Roger A.J."/>
            <person name="Ruiz-Trillo I."/>
            <person name="Young S.K."/>
            <person name="Zeng Q."/>
            <person name="Gargeya S."/>
            <person name="Alvarado L."/>
            <person name="Berlin A."/>
            <person name="Chapman S.B."/>
            <person name="Chen Z."/>
            <person name="Freedman E."/>
            <person name="Gellesch M."/>
            <person name="Goldberg J."/>
            <person name="Griggs A."/>
            <person name="Gujja S."/>
            <person name="Heilman E."/>
            <person name="Heiman D."/>
            <person name="Howarth C."/>
            <person name="Mehta T."/>
            <person name="Neiman D."/>
            <person name="Pearson M."/>
            <person name="Roberts A."/>
            <person name="Saif S."/>
            <person name="Shea T."/>
            <person name="Shenoy N."/>
            <person name="Sisk P."/>
            <person name="Stolte C."/>
            <person name="Sykes S."/>
            <person name="White J."/>
            <person name="Yandava C."/>
            <person name="Haas B."/>
            <person name="Nusbaum C."/>
            <person name="Birren B."/>
        </authorList>
    </citation>
    <scope>NUCLEOTIDE SEQUENCE [LARGE SCALE GENOMIC DNA]</scope>
    <source>
        <strain evidence="16">ATCC 50818</strain>
    </source>
</reference>
<comment type="cofactor">
    <cofactor evidence="2">
        <name>Ca(2+)</name>
        <dbReference type="ChEBI" id="CHEBI:29108"/>
    </cofactor>
</comment>
<keyword evidence="5" id="KW-0479">Metal-binding</keyword>
<dbReference type="KEGG" id="sre:PTSG_00083"/>
<dbReference type="PANTHER" id="PTHR10357">
    <property type="entry name" value="ALPHA-AMYLASE FAMILY MEMBER"/>
    <property type="match status" value="1"/>
</dbReference>
<comment type="similarity">
    <text evidence="3">Belongs to the glycosyl hydrolase 13 family.</text>
</comment>
<dbReference type="Pfam" id="PF00128">
    <property type="entry name" value="Alpha-amylase"/>
    <property type="match status" value="1"/>
</dbReference>
<evidence type="ECO:0000256" key="14">
    <source>
        <dbReference type="PIRSR" id="PIRSR001024-5"/>
    </source>
</evidence>
<protein>
    <recommendedName>
        <fullName evidence="4">alpha-amylase</fullName>
        <ecNumber evidence="4">3.2.1.1</ecNumber>
    </recommendedName>
</protein>
<evidence type="ECO:0000256" key="13">
    <source>
        <dbReference type="PIRSR" id="PIRSR001024-4"/>
    </source>
</evidence>
<dbReference type="GO" id="GO:0004556">
    <property type="term" value="F:alpha-amylase activity"/>
    <property type="evidence" value="ECO:0007669"/>
    <property type="project" value="UniProtKB-EC"/>
</dbReference>
<dbReference type="PIRSF" id="PIRSF001024">
    <property type="entry name" value="Alph-amyl_fung"/>
    <property type="match status" value="1"/>
</dbReference>
<evidence type="ECO:0000256" key="1">
    <source>
        <dbReference type="ARBA" id="ARBA00000548"/>
    </source>
</evidence>
<comment type="catalytic activity">
    <reaction evidence="1">
        <text>Endohydrolysis of (1-&gt;4)-alpha-D-glucosidic linkages in polysaccharides containing three or more (1-&gt;4)-alpha-linked D-glucose units.</text>
        <dbReference type="EC" id="3.2.1.1"/>
    </reaction>
</comment>
<keyword evidence="7" id="KW-0378">Hydrolase</keyword>
<evidence type="ECO:0000256" key="3">
    <source>
        <dbReference type="ARBA" id="ARBA00008061"/>
    </source>
</evidence>
<dbReference type="EC" id="3.2.1.1" evidence="4"/>
<evidence type="ECO:0000256" key="5">
    <source>
        <dbReference type="ARBA" id="ARBA00022723"/>
    </source>
</evidence>
<dbReference type="OrthoDB" id="1740265at2759"/>
<evidence type="ECO:0000256" key="11">
    <source>
        <dbReference type="PIRSR" id="PIRSR001024-1"/>
    </source>
</evidence>
<dbReference type="InterPro" id="IPR006047">
    <property type="entry name" value="GH13_cat_dom"/>
</dbReference>
<sequence>MAILTDRFAQSSSGSTAPCNNLQSYCGGTWNGTARMAQYIKQLGANALWISPIPENTDNGYHGYWQKNIYNLNPNYGTGDQLTQMINQLQQMDIWVMLDVVINHMGNQDNGKLNDFSMFYPFNDSSHYHSYCQIQDWTDMHQIQYCRLANLPDLAQENSFVATTLQNWVLDVINRYNIDGLRFDTVLEVPVDIWKAYAAPIKQYTVGEVDNGDPALNAQFQGALDATLNYPMYWTLRHVFQEGQSASMIHDSLQQQRSTFTDISVLALFLDNHDNPRFLNIRNDYCALRNALAYILFAEGIPIIYYGTEQGFAGGNDPANREDLWRSNYDTSAPVFQFIATLTAARTKLPASFYSSQQYEKYVLDNLYVFTRGPVLVATTNGGCGAQTGASVPNLPYSDGASLCNVLNSSDCIQVQGGTANIAISDGNPKVYLPTQSHFFLANATQPLYYTLAHNHDHGTRPSTRML</sequence>
<dbReference type="EMBL" id="GL832955">
    <property type="protein sequence ID" value="EGD72064.1"/>
    <property type="molecule type" value="Genomic_DNA"/>
</dbReference>
<evidence type="ECO:0000256" key="7">
    <source>
        <dbReference type="ARBA" id="ARBA00022801"/>
    </source>
</evidence>
<dbReference type="eggNOG" id="KOG0471">
    <property type="taxonomic scope" value="Eukaryota"/>
</dbReference>
<dbReference type="SMART" id="SM00642">
    <property type="entry name" value="Aamy"/>
    <property type="match status" value="1"/>
</dbReference>
<dbReference type="FunCoup" id="F2TVG8">
    <property type="interactions" value="170"/>
</dbReference>
<evidence type="ECO:0000256" key="10">
    <source>
        <dbReference type="ARBA" id="ARBA00023295"/>
    </source>
</evidence>
<evidence type="ECO:0000256" key="12">
    <source>
        <dbReference type="PIRSR" id="PIRSR001024-2"/>
    </source>
</evidence>
<accession>F2TVG8</accession>
<evidence type="ECO:0000256" key="6">
    <source>
        <dbReference type="ARBA" id="ARBA00022729"/>
    </source>
</evidence>
<dbReference type="GO" id="GO:0005509">
    <property type="term" value="F:calcium ion binding"/>
    <property type="evidence" value="ECO:0007669"/>
    <property type="project" value="InterPro"/>
</dbReference>
<dbReference type="RefSeq" id="XP_004998636.1">
    <property type="nucleotide sequence ID" value="XM_004998579.1"/>
</dbReference>
<dbReference type="AlphaFoldDB" id="F2TVG8"/>
<evidence type="ECO:0000256" key="4">
    <source>
        <dbReference type="ARBA" id="ARBA00012595"/>
    </source>
</evidence>
<evidence type="ECO:0000256" key="2">
    <source>
        <dbReference type="ARBA" id="ARBA00001913"/>
    </source>
</evidence>
<feature type="disulfide bond" evidence="13">
    <location>
        <begin position="132"/>
        <end position="146"/>
    </location>
</feature>
<feature type="domain" description="Glycosyl hydrolase family 13 catalytic" evidence="15">
    <location>
        <begin position="2"/>
        <end position="346"/>
    </location>
</feature>
<feature type="active site" description="Nucleophile" evidence="11">
    <location>
        <position position="184"/>
    </location>
</feature>
<keyword evidence="13" id="KW-1015">Disulfide bond</keyword>
<feature type="binding site" evidence="14">
    <location>
        <position position="182"/>
    </location>
    <ligand>
        <name>substrate</name>
    </ligand>
</feature>
<dbReference type="OMA" id="AHNWLFT"/>
<feature type="disulfide bond" evidence="13">
    <location>
        <begin position="19"/>
        <end position="26"/>
    </location>
</feature>
<dbReference type="InterPro" id="IPR013777">
    <property type="entry name" value="A-amylase-like"/>
</dbReference>
<dbReference type="SUPFAM" id="SSF51445">
    <property type="entry name" value="(Trans)glycosidases"/>
    <property type="match status" value="1"/>
</dbReference>
<keyword evidence="8" id="KW-0106">Calcium</keyword>
<dbReference type="Proteomes" id="UP000007799">
    <property type="component" value="Unassembled WGS sequence"/>
</dbReference>
<evidence type="ECO:0000259" key="15">
    <source>
        <dbReference type="SMART" id="SM00642"/>
    </source>
</evidence>
<feature type="active site" description="Proton donor" evidence="11">
    <location>
        <position position="208"/>
    </location>
</feature>
<proteinExistence type="inferred from homology"/>
<feature type="binding site" evidence="14">
    <location>
        <position position="23"/>
    </location>
    <ligand>
        <name>substrate</name>
    </ligand>
</feature>
<gene>
    <name evidence="16" type="ORF">PTSG_00083</name>
</gene>
<keyword evidence="17" id="KW-1185">Reference proteome</keyword>
<dbReference type="PANTHER" id="PTHR10357:SF215">
    <property type="entry name" value="ALPHA-AMYLASE 1"/>
    <property type="match status" value="1"/>
</dbReference>
<dbReference type="SUPFAM" id="SSF51011">
    <property type="entry name" value="Glycosyl hydrolase domain"/>
    <property type="match status" value="1"/>
</dbReference>
<organism evidence="17">
    <name type="scientific">Salpingoeca rosetta (strain ATCC 50818 / BSB-021)</name>
    <dbReference type="NCBI Taxonomy" id="946362"/>
    <lineage>
        <taxon>Eukaryota</taxon>
        <taxon>Choanoflagellata</taxon>
        <taxon>Craspedida</taxon>
        <taxon>Salpingoecidae</taxon>
        <taxon>Salpingoeca</taxon>
    </lineage>
</organism>
<dbReference type="Gene3D" id="2.60.40.1180">
    <property type="entry name" value="Golgi alpha-mannosidase II"/>
    <property type="match status" value="1"/>
</dbReference>
<name>F2TVG8_SALR5</name>
<feature type="binding site" evidence="14">
    <location>
        <position position="104"/>
    </location>
    <ligand>
        <name>substrate</name>
    </ligand>
</feature>
<dbReference type="GeneID" id="16067952"/>
<feature type="binding site" evidence="14">
    <location>
        <position position="274"/>
    </location>
    <ligand>
        <name>substrate</name>
    </ligand>
</feature>
<keyword evidence="6" id="KW-0732">Signal</keyword>
<dbReference type="STRING" id="946362.F2TVG8"/>
<dbReference type="Gene3D" id="3.20.20.80">
    <property type="entry name" value="Glycosidases"/>
    <property type="match status" value="1"/>
</dbReference>
<evidence type="ECO:0000256" key="9">
    <source>
        <dbReference type="ARBA" id="ARBA00023277"/>
    </source>
</evidence>
<evidence type="ECO:0000313" key="17">
    <source>
        <dbReference type="Proteomes" id="UP000007799"/>
    </source>
</evidence>
<keyword evidence="10" id="KW-0326">Glycosidase</keyword>
<dbReference type="InterPro" id="IPR013780">
    <property type="entry name" value="Glyco_hydro_b"/>
</dbReference>
<evidence type="ECO:0000313" key="16">
    <source>
        <dbReference type="EMBL" id="EGD72064.1"/>
    </source>
</evidence>
<keyword evidence="9" id="KW-0119">Carbohydrate metabolism</keyword>
<feature type="binding site" evidence="14">
    <location>
        <position position="321"/>
    </location>
    <ligand>
        <name>substrate</name>
    </ligand>
</feature>
<dbReference type="InParanoid" id="F2TVG8"/>
<dbReference type="GO" id="GO:0005975">
    <property type="term" value="P:carbohydrate metabolic process"/>
    <property type="evidence" value="ECO:0007669"/>
    <property type="project" value="InterPro"/>
</dbReference>